<dbReference type="InterPro" id="IPR002110">
    <property type="entry name" value="Ankyrin_rpt"/>
</dbReference>
<dbReference type="SUPFAM" id="SSF48403">
    <property type="entry name" value="Ankyrin repeat"/>
    <property type="match status" value="1"/>
</dbReference>
<dbReference type="InParanoid" id="G0MX28"/>
<keyword evidence="1" id="KW-0040">ANK repeat</keyword>
<dbReference type="eggNOG" id="ENOG502TGCU">
    <property type="taxonomic scope" value="Eukaryota"/>
</dbReference>
<dbReference type="STRING" id="135651.G0MX28"/>
<feature type="repeat" description="ANK" evidence="1">
    <location>
        <begin position="406"/>
        <end position="438"/>
    </location>
</feature>
<protein>
    <submittedName>
        <fullName evidence="3">Uncharacterized protein</fullName>
    </submittedName>
</protein>
<feature type="compositionally biased region" description="Basic residues" evidence="2">
    <location>
        <begin position="708"/>
        <end position="717"/>
    </location>
</feature>
<feature type="region of interest" description="Disordered" evidence="2">
    <location>
        <begin position="92"/>
        <end position="111"/>
    </location>
</feature>
<feature type="compositionally biased region" description="Basic and acidic residues" evidence="2">
    <location>
        <begin position="26"/>
        <end position="35"/>
    </location>
</feature>
<feature type="region of interest" description="Disordered" evidence="2">
    <location>
        <begin position="1"/>
        <end position="65"/>
    </location>
</feature>
<feature type="compositionally biased region" description="Polar residues" evidence="2">
    <location>
        <begin position="39"/>
        <end position="63"/>
    </location>
</feature>
<dbReference type="PROSITE" id="PS50297">
    <property type="entry name" value="ANK_REP_REGION"/>
    <property type="match status" value="1"/>
</dbReference>
<reference evidence="4" key="1">
    <citation type="submission" date="2011-07" db="EMBL/GenBank/DDBJ databases">
        <authorList>
            <consortium name="Caenorhabditis brenneri Sequencing and Analysis Consortium"/>
            <person name="Wilson R.K."/>
        </authorList>
    </citation>
    <scope>NUCLEOTIDE SEQUENCE [LARGE SCALE GENOMIC DNA]</scope>
    <source>
        <strain evidence="4">PB2801</strain>
    </source>
</reference>
<proteinExistence type="predicted"/>
<evidence type="ECO:0000313" key="3">
    <source>
        <dbReference type="EMBL" id="EGT46659.1"/>
    </source>
</evidence>
<feature type="compositionally biased region" description="Basic residues" evidence="2">
    <location>
        <begin position="678"/>
        <end position="697"/>
    </location>
</feature>
<dbReference type="OrthoDB" id="5834540at2759"/>
<dbReference type="Gene3D" id="1.25.40.20">
    <property type="entry name" value="Ankyrin repeat-containing domain"/>
    <property type="match status" value="1"/>
</dbReference>
<name>G0MX28_CAEBE</name>
<feature type="compositionally biased region" description="Basic and acidic residues" evidence="2">
    <location>
        <begin position="1"/>
        <end position="11"/>
    </location>
</feature>
<accession>G0MX28</accession>
<evidence type="ECO:0000313" key="4">
    <source>
        <dbReference type="Proteomes" id="UP000008068"/>
    </source>
</evidence>
<organism evidence="4">
    <name type="scientific">Caenorhabditis brenneri</name>
    <name type="common">Nematode worm</name>
    <dbReference type="NCBI Taxonomy" id="135651"/>
    <lineage>
        <taxon>Eukaryota</taxon>
        <taxon>Metazoa</taxon>
        <taxon>Ecdysozoa</taxon>
        <taxon>Nematoda</taxon>
        <taxon>Chromadorea</taxon>
        <taxon>Rhabditida</taxon>
        <taxon>Rhabditina</taxon>
        <taxon>Rhabditomorpha</taxon>
        <taxon>Rhabditoidea</taxon>
        <taxon>Rhabditidae</taxon>
        <taxon>Peloderinae</taxon>
        <taxon>Caenorhabditis</taxon>
    </lineage>
</organism>
<feature type="region of interest" description="Disordered" evidence="2">
    <location>
        <begin position="678"/>
        <end position="717"/>
    </location>
</feature>
<keyword evidence="4" id="KW-1185">Reference proteome</keyword>
<evidence type="ECO:0000256" key="2">
    <source>
        <dbReference type="SAM" id="MobiDB-lite"/>
    </source>
</evidence>
<dbReference type="PROSITE" id="PS50088">
    <property type="entry name" value="ANK_REPEAT"/>
    <property type="match status" value="1"/>
</dbReference>
<dbReference type="AlphaFoldDB" id="G0MX28"/>
<dbReference type="HOGENOM" id="CLU_385537_0_0_1"/>
<dbReference type="Proteomes" id="UP000008068">
    <property type="component" value="Unassembled WGS sequence"/>
</dbReference>
<dbReference type="InterPro" id="IPR036770">
    <property type="entry name" value="Ankyrin_rpt-contain_sf"/>
</dbReference>
<feature type="region of interest" description="Disordered" evidence="2">
    <location>
        <begin position="235"/>
        <end position="256"/>
    </location>
</feature>
<gene>
    <name evidence="3" type="ORF">CAEBREN_17983</name>
</gene>
<dbReference type="EMBL" id="GL379818">
    <property type="protein sequence ID" value="EGT46659.1"/>
    <property type="molecule type" value="Genomic_DNA"/>
</dbReference>
<sequence length="717" mass="81750">MQPDSVVKEEVFSEDEQIETNTPNENVHREIKPEPMTHGFSQDSQMSFSGNTSEFSKKSNFVGNNMPFRSDNNGRSMFSCNRQIKPEPLEHGLMQDSGIGVPGKTSNTSEKSKFVGHDMPLRYDNNQRTIRLSSRPMKLQQPEDEFMQDHQVTVSANTSNAKKFVGHDIPICSDNYETTMNSCRQPPGVSPDSRIMCSGNTSTVNEHFGDDILVMMPSRSDNNARTMDLCNRQNNQKPPKQNFLQHPGKMVSDTNQSKQWVSEETAKRNNEVNKGNSRPLLVTYDSDDEFEKEFGVSSLPPKQKNQRVKEWPSYMSTKTDPHQIILDLDFEEIGVMLRAMLIQDPQKCIEAVFAKNSLHEILTVTYLESLRSCRPVAKSRYEAMEKVFRVSLTYLPTTVLWRQDEGGNTLLHRAIHARAENIVKYLINMGSPLYVRNCQNMTVVETCIVMRAYHLLDIVIKNGGTFHHLLDTNPLLGSDHYELHKNEAAAFPWVLPVAEKYHLMLKEACGAVRNAFTGHRLREIDHGPIISFQRGVLPSTHFQHTIEFTAPENWVGFTSFRFMLVIIQVVFKKGRFVARSRTPCVLEPIVCGQHCPRMVKKNAGTIFYQATKAMRNHFKTCKEQNMLAVNEGLTQSNPRLCTITLDIAPRAQFSFLACQLVAFKPLVNPLPLPPIIQTKKRKFNKKRNNKRGTKRQHSNSNAPYIGHKNMKWSSGHH</sequence>
<evidence type="ECO:0000256" key="1">
    <source>
        <dbReference type="PROSITE-ProRule" id="PRU00023"/>
    </source>
</evidence>